<dbReference type="Proteomes" id="UP000011922">
    <property type="component" value="Unassembled WGS sequence"/>
</dbReference>
<dbReference type="PATRIC" id="fig|1262666.3.peg.1074"/>
<feature type="signal peptide" evidence="2">
    <location>
        <begin position="1"/>
        <end position="22"/>
    </location>
</feature>
<dbReference type="PANTHER" id="PTHR36505:SF1">
    <property type="entry name" value="BLR1072 PROTEIN"/>
    <property type="match status" value="1"/>
</dbReference>
<feature type="chain" id="PRO_5004069568" description="PRC-barrel domain-containing protein" evidence="2">
    <location>
        <begin position="23"/>
        <end position="347"/>
    </location>
</feature>
<dbReference type="PANTHER" id="PTHR36505">
    <property type="entry name" value="BLR1072 PROTEIN"/>
    <property type="match status" value="1"/>
</dbReference>
<feature type="region of interest" description="Disordered" evidence="1">
    <location>
        <begin position="153"/>
        <end position="230"/>
    </location>
</feature>
<reference evidence="4 5" key="1">
    <citation type="journal article" date="2013" name="Genome Announc.">
        <title>Draft Genome Sequence for Desulfovibrio africanus Strain PCS.</title>
        <authorList>
            <person name="Brown S.D."/>
            <person name="Utturkar S.M."/>
            <person name="Arkin A.P."/>
            <person name="Deutschbauer A.M."/>
            <person name="Elias D.A."/>
            <person name="Hazen T.C."/>
            <person name="Chakraborty R."/>
        </authorList>
    </citation>
    <scope>NUCLEOTIDE SEQUENCE [LARGE SCALE GENOMIC DNA]</scope>
    <source>
        <strain evidence="4 5">PCS</strain>
    </source>
</reference>
<feature type="domain" description="PRC-barrel" evidence="3">
    <location>
        <begin position="232"/>
        <end position="286"/>
    </location>
</feature>
<evidence type="ECO:0000259" key="3">
    <source>
        <dbReference type="Pfam" id="PF05239"/>
    </source>
</evidence>
<dbReference type="EMBL" id="AOSV01000008">
    <property type="protein sequence ID" value="EMG38131.1"/>
    <property type="molecule type" value="Genomic_DNA"/>
</dbReference>
<feature type="compositionally biased region" description="Low complexity" evidence="1">
    <location>
        <begin position="181"/>
        <end position="191"/>
    </location>
</feature>
<sequence>MLRLMQAVAMLLVLTSLTAATAAQRDTSAEGRAVPRAVVDAYFSERLLEADRILNRAILDSQGEAVGEIFDVLVDPETGRLAYAIIERGGELEGVRVLAPYESLHYSYVDREFVLATDAGFAVGMAPVYVGSRGGVLTREEFSERYTKRLAQARRESQLAQRIQPAGPEREAAAGDEEQPADQGEQGQAERGQADRSQVEQGAPGQDQAVRETAGKPEEPGEPDFSQGLVELERLRNRPLKDRDGKNVGEIDSILVDPAQGSLRIVVVETGGFLGLGKDLVAVPWEKLRFDWQSRELALNMSKQELDRAPQVDPARRHVIFRDTPSGYEQFIYLEQRAKQAQESEER</sequence>
<dbReference type="AlphaFoldDB" id="M5Q245"/>
<evidence type="ECO:0000313" key="4">
    <source>
        <dbReference type="EMBL" id="EMG38131.1"/>
    </source>
</evidence>
<gene>
    <name evidence="4" type="ORF">PCS_01059</name>
</gene>
<evidence type="ECO:0000313" key="5">
    <source>
        <dbReference type="Proteomes" id="UP000011922"/>
    </source>
</evidence>
<dbReference type="SUPFAM" id="SSF50346">
    <property type="entry name" value="PRC-barrel domain"/>
    <property type="match status" value="2"/>
</dbReference>
<comment type="caution">
    <text evidence="4">The sequence shown here is derived from an EMBL/GenBank/DDBJ whole genome shotgun (WGS) entry which is preliminary data.</text>
</comment>
<name>M5Q245_DESAF</name>
<feature type="domain" description="PRC-barrel" evidence="3">
    <location>
        <begin position="49"/>
        <end position="118"/>
    </location>
</feature>
<protein>
    <recommendedName>
        <fullName evidence="3">PRC-barrel domain-containing protein</fullName>
    </recommendedName>
</protein>
<dbReference type="InterPro" id="IPR011033">
    <property type="entry name" value="PRC_barrel-like_sf"/>
</dbReference>
<feature type="compositionally biased region" description="Basic and acidic residues" evidence="1">
    <location>
        <begin position="209"/>
        <end position="219"/>
    </location>
</feature>
<accession>M5Q245</accession>
<evidence type="ECO:0000256" key="2">
    <source>
        <dbReference type="SAM" id="SignalP"/>
    </source>
</evidence>
<keyword evidence="2" id="KW-0732">Signal</keyword>
<dbReference type="OrthoDB" id="4738165at2"/>
<organism evidence="4 5">
    <name type="scientific">Desulfocurvibacter africanus PCS</name>
    <dbReference type="NCBI Taxonomy" id="1262666"/>
    <lineage>
        <taxon>Bacteria</taxon>
        <taxon>Pseudomonadati</taxon>
        <taxon>Thermodesulfobacteriota</taxon>
        <taxon>Desulfovibrionia</taxon>
        <taxon>Desulfovibrionales</taxon>
        <taxon>Desulfovibrionaceae</taxon>
        <taxon>Desulfocurvibacter</taxon>
    </lineage>
</organism>
<evidence type="ECO:0000256" key="1">
    <source>
        <dbReference type="SAM" id="MobiDB-lite"/>
    </source>
</evidence>
<dbReference type="InterPro" id="IPR027275">
    <property type="entry name" value="PRC-brl_dom"/>
</dbReference>
<dbReference type="Gene3D" id="2.30.30.240">
    <property type="entry name" value="PRC-barrel domain"/>
    <property type="match status" value="2"/>
</dbReference>
<dbReference type="RefSeq" id="WP_005984756.1">
    <property type="nucleotide sequence ID" value="NZ_AOSV01000008.1"/>
</dbReference>
<dbReference type="Pfam" id="PF05239">
    <property type="entry name" value="PRC"/>
    <property type="match status" value="2"/>
</dbReference>
<proteinExistence type="predicted"/>